<keyword evidence="2" id="KW-1185">Reference proteome</keyword>
<dbReference type="RefSeq" id="WP_098194029.1">
    <property type="nucleotide sequence ID" value="NZ_CP023777.1"/>
</dbReference>
<organism evidence="1 2">
    <name type="scientific">Chitinophaga caeni</name>
    <dbReference type="NCBI Taxonomy" id="2029983"/>
    <lineage>
        <taxon>Bacteria</taxon>
        <taxon>Pseudomonadati</taxon>
        <taxon>Bacteroidota</taxon>
        <taxon>Chitinophagia</taxon>
        <taxon>Chitinophagales</taxon>
        <taxon>Chitinophagaceae</taxon>
        <taxon>Chitinophaga</taxon>
    </lineage>
</organism>
<dbReference type="Gene3D" id="3.40.390.70">
    <property type="match status" value="1"/>
</dbReference>
<evidence type="ECO:0000313" key="2">
    <source>
        <dbReference type="Proteomes" id="UP000220133"/>
    </source>
</evidence>
<dbReference type="PROSITE" id="PS51257">
    <property type="entry name" value="PROKAR_LIPOPROTEIN"/>
    <property type="match status" value="1"/>
</dbReference>
<reference evidence="1 2" key="1">
    <citation type="submission" date="2017-10" db="EMBL/GenBank/DDBJ databases">
        <title>Paenichitinophaga pekingensis gen. nov., sp. nov., isolated from activated sludge.</title>
        <authorList>
            <person name="Jin D."/>
            <person name="Kong X."/>
            <person name="Deng Y."/>
            <person name="Bai Z."/>
        </authorList>
    </citation>
    <scope>NUCLEOTIDE SEQUENCE [LARGE SCALE GENOMIC DNA]</scope>
    <source>
        <strain evidence="1 2">13</strain>
    </source>
</reference>
<sequence length="442" mass="49635">MKKLHYILLACSLTVASCSKDDDNLDKEIVGLGGDSWEKTAIDNWLYDNFTKPFNIDVKYRWDGTEVDISKNMVPPKVEQVQPLMSVVRNAWIDPYVDQAGDVFIKKYSPKQYVLVGSLQYNTNGTYTLGEAEGGNKVTLYNVNNFKPQERSVVQRVLKTIHHEFTHILNQNSSYPKEFPLVSPAGYTSDWNSSTNAAYLQTGFITQYAQAAPGEDFAEMVSIMLTQGRSGYETLLKTPDTKVDLIRQKEAIVVTYFKQAWNINFSELQTKVQKAINTVAPGSLYPFLGLDKTFTILTIDPENTAGQSQEFLEALNFAKDSLYNFSEEHFVIDYIDLSFNSDGRLQMKIAIRETAGSDAGATNSASYYYSVDSNDSNETYGFELVSKSGNGTYFFDAFKPLAEYFSNATFELSYHYDDAVTVEYGKLVKAGDSNSFTFGSLN</sequence>
<dbReference type="Proteomes" id="UP000220133">
    <property type="component" value="Chromosome"/>
</dbReference>
<dbReference type="EMBL" id="CP023777">
    <property type="protein sequence ID" value="ATL47652.1"/>
    <property type="molecule type" value="Genomic_DNA"/>
</dbReference>
<proteinExistence type="predicted"/>
<name>A0A291QUU0_9BACT</name>
<dbReference type="NCBIfam" id="TIGR04549">
    <property type="entry name" value="LP_HExxH_w_tonB"/>
    <property type="match status" value="1"/>
</dbReference>
<dbReference type="KEGG" id="cbae:COR50_11010"/>
<dbReference type="InterPro" id="IPR030890">
    <property type="entry name" value="LP_HExxH_w_TonB"/>
</dbReference>
<protein>
    <recommendedName>
        <fullName evidence="3">Substrate import-associated zinc metallohydrolase lipoprotein</fullName>
    </recommendedName>
</protein>
<dbReference type="SUPFAM" id="SSF55486">
    <property type="entry name" value="Metalloproteases ('zincins'), catalytic domain"/>
    <property type="match status" value="1"/>
</dbReference>
<dbReference type="OrthoDB" id="1113652at2"/>
<evidence type="ECO:0008006" key="3">
    <source>
        <dbReference type="Google" id="ProtNLM"/>
    </source>
</evidence>
<dbReference type="AlphaFoldDB" id="A0A291QUU0"/>
<evidence type="ECO:0000313" key="1">
    <source>
        <dbReference type="EMBL" id="ATL47652.1"/>
    </source>
</evidence>
<gene>
    <name evidence="1" type="ORF">COR50_11010</name>
</gene>
<dbReference type="Pfam" id="PF15890">
    <property type="entry name" value="Peptidase_Mx1"/>
    <property type="match status" value="1"/>
</dbReference>
<accession>A0A291QUU0</accession>